<dbReference type="Proteomes" id="UP001219934">
    <property type="component" value="Unassembled WGS sequence"/>
</dbReference>
<gene>
    <name evidence="2" type="ORF">JOQ06_026189</name>
</gene>
<keyword evidence="3" id="KW-1185">Reference proteome</keyword>
<evidence type="ECO:0000313" key="3">
    <source>
        <dbReference type="Proteomes" id="UP001219934"/>
    </source>
</evidence>
<comment type="caution">
    <text evidence="2">The sequence shown here is derived from an EMBL/GenBank/DDBJ whole genome shotgun (WGS) entry which is preliminary data.</text>
</comment>
<proteinExistence type="predicted"/>
<dbReference type="AlphaFoldDB" id="A0AAD6ADL6"/>
<feature type="non-terminal residue" evidence="2">
    <location>
        <position position="1"/>
    </location>
</feature>
<dbReference type="EMBL" id="JAPTMU010000052">
    <property type="protein sequence ID" value="KAJ4922898.1"/>
    <property type="molecule type" value="Genomic_DNA"/>
</dbReference>
<accession>A0AAD6ADL6</accession>
<protein>
    <submittedName>
        <fullName evidence="2">Uncharacterized protein</fullName>
    </submittedName>
</protein>
<feature type="region of interest" description="Disordered" evidence="1">
    <location>
        <begin position="1"/>
        <end position="25"/>
    </location>
</feature>
<evidence type="ECO:0000256" key="1">
    <source>
        <dbReference type="SAM" id="MobiDB-lite"/>
    </source>
</evidence>
<name>A0AAD6ADL6_9TELE</name>
<evidence type="ECO:0000313" key="2">
    <source>
        <dbReference type="EMBL" id="KAJ4922898.1"/>
    </source>
</evidence>
<organism evidence="2 3">
    <name type="scientific">Pogonophryne albipinna</name>
    <dbReference type="NCBI Taxonomy" id="1090488"/>
    <lineage>
        <taxon>Eukaryota</taxon>
        <taxon>Metazoa</taxon>
        <taxon>Chordata</taxon>
        <taxon>Craniata</taxon>
        <taxon>Vertebrata</taxon>
        <taxon>Euteleostomi</taxon>
        <taxon>Actinopterygii</taxon>
        <taxon>Neopterygii</taxon>
        <taxon>Teleostei</taxon>
        <taxon>Neoteleostei</taxon>
        <taxon>Acanthomorphata</taxon>
        <taxon>Eupercaria</taxon>
        <taxon>Perciformes</taxon>
        <taxon>Notothenioidei</taxon>
        <taxon>Pogonophryne</taxon>
    </lineage>
</organism>
<feature type="non-terminal residue" evidence="2">
    <location>
        <position position="61"/>
    </location>
</feature>
<sequence length="61" mass="6975">RPIWSRFAPPPDPHRSARSTDTSQEEMEALIITRDVKTGRTDDVLMHCGCERGSRHELLNT</sequence>
<reference evidence="2" key="1">
    <citation type="submission" date="2022-11" db="EMBL/GenBank/DDBJ databases">
        <title>Chromosome-level genome of Pogonophryne albipinna.</title>
        <authorList>
            <person name="Jo E."/>
        </authorList>
    </citation>
    <scope>NUCLEOTIDE SEQUENCE</scope>
    <source>
        <strain evidence="2">SGF0006</strain>
        <tissue evidence="2">Muscle</tissue>
    </source>
</reference>